<dbReference type="PANTHER" id="PTHR11017:SF340">
    <property type="entry name" value="NB-ARC-RELATED"/>
    <property type="match status" value="1"/>
</dbReference>
<keyword evidence="4" id="KW-1185">Reference proteome</keyword>
<evidence type="ECO:0000313" key="4">
    <source>
        <dbReference type="Proteomes" id="UP001157418"/>
    </source>
</evidence>
<proteinExistence type="predicted"/>
<dbReference type="AlphaFoldDB" id="A0AAU9MXE5"/>
<comment type="caution">
    <text evidence="3">The sequence shown here is derived from an EMBL/GenBank/DDBJ whole genome shotgun (WGS) entry which is preliminary data.</text>
</comment>
<keyword evidence="1" id="KW-0677">Repeat</keyword>
<accession>A0AAU9MXE5</accession>
<dbReference type="InterPro" id="IPR058192">
    <property type="entry name" value="WHD_ROQ1-like"/>
</dbReference>
<dbReference type="EMBL" id="CAKMRJ010003334">
    <property type="protein sequence ID" value="CAH1431545.1"/>
    <property type="molecule type" value="Genomic_DNA"/>
</dbReference>
<organism evidence="3 4">
    <name type="scientific">Lactuca virosa</name>
    <dbReference type="NCBI Taxonomy" id="75947"/>
    <lineage>
        <taxon>Eukaryota</taxon>
        <taxon>Viridiplantae</taxon>
        <taxon>Streptophyta</taxon>
        <taxon>Embryophyta</taxon>
        <taxon>Tracheophyta</taxon>
        <taxon>Spermatophyta</taxon>
        <taxon>Magnoliopsida</taxon>
        <taxon>eudicotyledons</taxon>
        <taxon>Gunneridae</taxon>
        <taxon>Pentapetalae</taxon>
        <taxon>asterids</taxon>
        <taxon>campanulids</taxon>
        <taxon>Asterales</taxon>
        <taxon>Asteraceae</taxon>
        <taxon>Cichorioideae</taxon>
        <taxon>Cichorieae</taxon>
        <taxon>Lactucinae</taxon>
        <taxon>Lactuca</taxon>
    </lineage>
</organism>
<sequence>MMILDACGFHSVIGIKVLVQKALISIWNGRFDMHDLVQEMAHYIVRGEHPKNPEKHSRVWKKEDVLKICAMDATTGTLRRLPHLYTTRASKNVKQMREYTRIQSEIEKEEGEAATMELCWRRTVADPSDDFRSSLSRCR</sequence>
<evidence type="ECO:0000256" key="1">
    <source>
        <dbReference type="ARBA" id="ARBA00022737"/>
    </source>
</evidence>
<dbReference type="Pfam" id="PF23282">
    <property type="entry name" value="WHD_ROQ1"/>
    <property type="match status" value="1"/>
</dbReference>
<protein>
    <recommendedName>
        <fullName evidence="2">Disease resistance protein Roq1-like winged-helix domain-containing protein</fullName>
    </recommendedName>
</protein>
<dbReference type="GO" id="GO:0006952">
    <property type="term" value="P:defense response"/>
    <property type="evidence" value="ECO:0007669"/>
    <property type="project" value="InterPro"/>
</dbReference>
<dbReference type="Proteomes" id="UP001157418">
    <property type="component" value="Unassembled WGS sequence"/>
</dbReference>
<feature type="domain" description="Disease resistance protein Roq1-like winged-helix" evidence="2">
    <location>
        <begin position="3"/>
        <end position="47"/>
    </location>
</feature>
<gene>
    <name evidence="3" type="ORF">LVIROSA_LOCUS18257</name>
</gene>
<evidence type="ECO:0000259" key="2">
    <source>
        <dbReference type="Pfam" id="PF23282"/>
    </source>
</evidence>
<dbReference type="PANTHER" id="PTHR11017">
    <property type="entry name" value="LEUCINE-RICH REPEAT-CONTAINING PROTEIN"/>
    <property type="match status" value="1"/>
</dbReference>
<dbReference type="InterPro" id="IPR044974">
    <property type="entry name" value="Disease_R_plants"/>
</dbReference>
<name>A0AAU9MXE5_9ASTR</name>
<evidence type="ECO:0000313" key="3">
    <source>
        <dbReference type="EMBL" id="CAH1431545.1"/>
    </source>
</evidence>
<reference evidence="3 4" key="1">
    <citation type="submission" date="2022-01" db="EMBL/GenBank/DDBJ databases">
        <authorList>
            <person name="Xiong W."/>
            <person name="Schranz E."/>
        </authorList>
    </citation>
    <scope>NUCLEOTIDE SEQUENCE [LARGE SCALE GENOMIC DNA]</scope>
</reference>